<sequence length="100" mass="11854">MTIELSFGKYKGQSIEDVFKNDPGYCRWIHNQPSLNISEEMKIFLHSRFLNNDNSYMMTWGKYRGKSLQQISKLDPGYLDWLRKSQFGIDKCPKLLKELN</sequence>
<dbReference type="GeneID" id="20655967"/>
<dbReference type="Pfam" id="PF20600">
    <property type="entry name" value="ExoX-like_C"/>
    <property type="match status" value="2"/>
</dbReference>
<protein>
    <recommendedName>
        <fullName evidence="1">Exodeoxyribonuclease X-like C-terminal domain-containing protein</fullName>
    </recommendedName>
</protein>
<dbReference type="EMBL" id="JH159152">
    <property type="protein sequence ID" value="EGZ24108.1"/>
    <property type="molecule type" value="Genomic_DNA"/>
</dbReference>
<dbReference type="InParanoid" id="G4YRR7"/>
<gene>
    <name evidence="2" type="ORF">PHYSODRAFT_486101</name>
</gene>
<evidence type="ECO:0000313" key="2">
    <source>
        <dbReference type="EMBL" id="EGZ24108.1"/>
    </source>
</evidence>
<dbReference type="RefSeq" id="XP_009519396.1">
    <property type="nucleotide sequence ID" value="XM_009521101.1"/>
</dbReference>
<feature type="domain" description="Exodeoxyribonuclease X-like C-terminal" evidence="1">
    <location>
        <begin position="59"/>
        <end position="82"/>
    </location>
</feature>
<reference evidence="2 3" key="1">
    <citation type="journal article" date="2006" name="Science">
        <title>Phytophthora genome sequences uncover evolutionary origins and mechanisms of pathogenesis.</title>
        <authorList>
            <person name="Tyler B.M."/>
            <person name="Tripathy S."/>
            <person name="Zhang X."/>
            <person name="Dehal P."/>
            <person name="Jiang R.H."/>
            <person name="Aerts A."/>
            <person name="Arredondo F.D."/>
            <person name="Baxter L."/>
            <person name="Bensasson D."/>
            <person name="Beynon J.L."/>
            <person name="Chapman J."/>
            <person name="Damasceno C.M."/>
            <person name="Dorrance A.E."/>
            <person name="Dou D."/>
            <person name="Dickerman A.W."/>
            <person name="Dubchak I.L."/>
            <person name="Garbelotto M."/>
            <person name="Gijzen M."/>
            <person name="Gordon S.G."/>
            <person name="Govers F."/>
            <person name="Grunwald N.J."/>
            <person name="Huang W."/>
            <person name="Ivors K.L."/>
            <person name="Jones R.W."/>
            <person name="Kamoun S."/>
            <person name="Krampis K."/>
            <person name="Lamour K.H."/>
            <person name="Lee M.K."/>
            <person name="McDonald W.H."/>
            <person name="Medina M."/>
            <person name="Meijer H.J."/>
            <person name="Nordberg E.K."/>
            <person name="Maclean D.J."/>
            <person name="Ospina-Giraldo M.D."/>
            <person name="Morris P.F."/>
            <person name="Phuntumart V."/>
            <person name="Putnam N.H."/>
            <person name="Rash S."/>
            <person name="Rose J.K."/>
            <person name="Sakihama Y."/>
            <person name="Salamov A.A."/>
            <person name="Savidor A."/>
            <person name="Scheuring C.F."/>
            <person name="Smith B.M."/>
            <person name="Sobral B.W."/>
            <person name="Terry A."/>
            <person name="Torto-Alalibo T.A."/>
            <person name="Win J."/>
            <person name="Xu Z."/>
            <person name="Zhang H."/>
            <person name="Grigoriev I.V."/>
            <person name="Rokhsar D.S."/>
            <person name="Boore J.L."/>
        </authorList>
    </citation>
    <scope>NUCLEOTIDE SEQUENCE [LARGE SCALE GENOMIC DNA]</scope>
    <source>
        <strain evidence="2 3">P6497</strain>
    </source>
</reference>
<keyword evidence="3" id="KW-1185">Reference proteome</keyword>
<proteinExistence type="predicted"/>
<name>G4YRR7_PHYSP</name>
<organism evidence="2 3">
    <name type="scientific">Phytophthora sojae (strain P6497)</name>
    <name type="common">Soybean stem and root rot agent</name>
    <name type="synonym">Phytophthora megasperma f. sp. glycines</name>
    <dbReference type="NCBI Taxonomy" id="1094619"/>
    <lineage>
        <taxon>Eukaryota</taxon>
        <taxon>Sar</taxon>
        <taxon>Stramenopiles</taxon>
        <taxon>Oomycota</taxon>
        <taxon>Peronosporomycetes</taxon>
        <taxon>Peronosporales</taxon>
        <taxon>Peronosporaceae</taxon>
        <taxon>Phytophthora</taxon>
    </lineage>
</organism>
<feature type="domain" description="Exodeoxyribonuclease X-like C-terminal" evidence="1">
    <location>
        <begin position="5"/>
        <end position="29"/>
    </location>
</feature>
<dbReference type="KEGG" id="psoj:PHYSODRAFT_486101"/>
<dbReference type="AlphaFoldDB" id="G4YRR7"/>
<evidence type="ECO:0000313" key="3">
    <source>
        <dbReference type="Proteomes" id="UP000002640"/>
    </source>
</evidence>
<dbReference type="Proteomes" id="UP000002640">
    <property type="component" value="Unassembled WGS sequence"/>
</dbReference>
<evidence type="ECO:0000259" key="1">
    <source>
        <dbReference type="Pfam" id="PF20600"/>
    </source>
</evidence>
<dbReference type="InterPro" id="IPR046768">
    <property type="entry name" value="ExoX-like_C"/>
</dbReference>
<accession>G4YRR7</accession>